<dbReference type="SUPFAM" id="SSF47413">
    <property type="entry name" value="lambda repressor-like DNA-binding domains"/>
    <property type="match status" value="1"/>
</dbReference>
<name>A0A5R9GCX3_9BACL</name>
<dbReference type="Gene3D" id="1.10.260.40">
    <property type="entry name" value="lambda repressor-like DNA-binding domains"/>
    <property type="match status" value="1"/>
</dbReference>
<dbReference type="AlphaFoldDB" id="A0A5R9GCX3"/>
<dbReference type="CDD" id="cd00093">
    <property type="entry name" value="HTH_XRE"/>
    <property type="match status" value="1"/>
</dbReference>
<dbReference type="Proteomes" id="UP000309676">
    <property type="component" value="Unassembled WGS sequence"/>
</dbReference>
<dbReference type="Pfam" id="PF13560">
    <property type="entry name" value="HTH_31"/>
    <property type="match status" value="1"/>
</dbReference>
<dbReference type="OrthoDB" id="2883494at2"/>
<organism evidence="2 3">
    <name type="scientific">Paenibacillus antri</name>
    <dbReference type="NCBI Taxonomy" id="2582848"/>
    <lineage>
        <taxon>Bacteria</taxon>
        <taxon>Bacillati</taxon>
        <taxon>Bacillota</taxon>
        <taxon>Bacilli</taxon>
        <taxon>Bacillales</taxon>
        <taxon>Paenibacillaceae</taxon>
        <taxon>Paenibacillus</taxon>
    </lineage>
</organism>
<sequence>MESLLKLTRERAGMSLEHAAKRLSISPGYLLQIENGARGVGAPRATQIAELYELGREELFVPTRFMARYRSKGGKS</sequence>
<evidence type="ECO:0000313" key="2">
    <source>
        <dbReference type="EMBL" id="TLS54332.1"/>
    </source>
</evidence>
<dbReference type="InterPro" id="IPR001387">
    <property type="entry name" value="Cro/C1-type_HTH"/>
</dbReference>
<comment type="caution">
    <text evidence="2">The sequence shown here is derived from an EMBL/GenBank/DDBJ whole genome shotgun (WGS) entry which is preliminary data.</text>
</comment>
<proteinExistence type="predicted"/>
<feature type="domain" description="HTH cro/C1-type" evidence="1">
    <location>
        <begin position="5"/>
        <end position="59"/>
    </location>
</feature>
<dbReference type="PROSITE" id="PS50943">
    <property type="entry name" value="HTH_CROC1"/>
    <property type="match status" value="1"/>
</dbReference>
<dbReference type="InterPro" id="IPR010982">
    <property type="entry name" value="Lambda_DNA-bd_dom_sf"/>
</dbReference>
<accession>A0A5R9GCX3</accession>
<protein>
    <submittedName>
        <fullName evidence="2">Helix-turn-helix domain-containing protein</fullName>
    </submittedName>
</protein>
<keyword evidence="3" id="KW-1185">Reference proteome</keyword>
<evidence type="ECO:0000313" key="3">
    <source>
        <dbReference type="Proteomes" id="UP000309676"/>
    </source>
</evidence>
<dbReference type="SMART" id="SM00530">
    <property type="entry name" value="HTH_XRE"/>
    <property type="match status" value="1"/>
</dbReference>
<dbReference type="RefSeq" id="WP_138192348.1">
    <property type="nucleotide sequence ID" value="NZ_VCIW01000001.1"/>
</dbReference>
<dbReference type="GO" id="GO:0003677">
    <property type="term" value="F:DNA binding"/>
    <property type="evidence" value="ECO:0007669"/>
    <property type="project" value="InterPro"/>
</dbReference>
<gene>
    <name evidence="2" type="ORF">FE782_03025</name>
</gene>
<evidence type="ECO:0000259" key="1">
    <source>
        <dbReference type="PROSITE" id="PS50943"/>
    </source>
</evidence>
<reference evidence="2 3" key="1">
    <citation type="submission" date="2019-05" db="EMBL/GenBank/DDBJ databases">
        <authorList>
            <person name="Narsing Rao M.P."/>
            <person name="Li W.J."/>
        </authorList>
    </citation>
    <scope>NUCLEOTIDE SEQUENCE [LARGE SCALE GENOMIC DNA]</scope>
    <source>
        <strain evidence="2 3">SYSU_K30003</strain>
    </source>
</reference>
<dbReference type="EMBL" id="VCIW01000001">
    <property type="protein sequence ID" value="TLS54332.1"/>
    <property type="molecule type" value="Genomic_DNA"/>
</dbReference>